<feature type="domain" description="FAD-binding" evidence="3">
    <location>
        <begin position="9"/>
        <end position="193"/>
    </location>
</feature>
<dbReference type="InterPro" id="IPR050816">
    <property type="entry name" value="Flavin-dep_Halogenase_NPB"/>
</dbReference>
<organism evidence="4 5">
    <name type="scientific">Streptomyces longwoodensis</name>
    <dbReference type="NCBI Taxonomy" id="68231"/>
    <lineage>
        <taxon>Bacteria</taxon>
        <taxon>Bacillati</taxon>
        <taxon>Actinomycetota</taxon>
        <taxon>Actinomycetes</taxon>
        <taxon>Kitasatosporales</taxon>
        <taxon>Streptomycetaceae</taxon>
        <taxon>Streptomyces</taxon>
    </lineage>
</organism>
<dbReference type="EMBL" id="LMWS01000045">
    <property type="protein sequence ID" value="KUN33747.1"/>
    <property type="molecule type" value="Genomic_DNA"/>
</dbReference>
<dbReference type="InterPro" id="IPR036188">
    <property type="entry name" value="FAD/NAD-bd_sf"/>
</dbReference>
<dbReference type="PANTHER" id="PTHR43747">
    <property type="entry name" value="FAD-BINDING PROTEIN"/>
    <property type="match status" value="1"/>
</dbReference>
<dbReference type="PANTHER" id="PTHR43747:SF5">
    <property type="entry name" value="FAD-BINDING DOMAIN-CONTAINING PROTEIN"/>
    <property type="match status" value="1"/>
</dbReference>
<dbReference type="InterPro" id="IPR002938">
    <property type="entry name" value="FAD-bd"/>
</dbReference>
<dbReference type="Gene3D" id="3.50.50.60">
    <property type="entry name" value="FAD/NAD(P)-binding domain"/>
    <property type="match status" value="1"/>
</dbReference>
<protein>
    <submittedName>
        <fullName evidence="4">FAD-dependent oxidoreductase</fullName>
    </submittedName>
</protein>
<evidence type="ECO:0000313" key="4">
    <source>
        <dbReference type="EMBL" id="KUN33747.1"/>
    </source>
</evidence>
<dbReference type="SUPFAM" id="SSF51905">
    <property type="entry name" value="FAD/NAD(P)-binding domain"/>
    <property type="match status" value="1"/>
</dbReference>
<accession>A0A117QKR3</accession>
<dbReference type="PRINTS" id="PR00420">
    <property type="entry name" value="RNGMNOXGNASE"/>
</dbReference>
<dbReference type="Proteomes" id="UP000053271">
    <property type="component" value="Unassembled WGS sequence"/>
</dbReference>
<sequence>MEPRGTQRYDVAILGSGVAGSILGAILARQGVRTLLLDAGSHPRFAIGESTIPFTLVSLRTLAERYDVPEIAHLASFTDTTRAIGPRFGVKRHFGFLLHHEGAPQNPREVNEFATPPQLLHEAAHLFRQDTDSYLFHVAVKYGCVARQNFRVTDIDFDGSGVTLSGQDGEYRARYLVDASGFRSPVAEKFGLREDPCRFKHHSRSVWNHVVGITPTDRLFDTVPENWRPPVPWYEGTVHHMFERGWGWVIAFDNNKWSKNPLCSVGMTVDPRRYPKPAGLTAEEDFHALAAPFPDVARQFEGIKPVREWTATGRLQYSSSKTAGDRWFLLSHAAGFIDPLFSRGLSNTTEALNLLAWRLLRAVQDDDFSAERFAPVDRLQQGLLDHNDTLVNSSYISWTDYDLWSAVFRIWAWGANAGVYRMQSALTKFRRDGRDSHFTDLEEVPNPGLYWPDHDGFADLYETMVKQCEAVEAGAVTAADAADLLYDRLLAADFVPKNFGYAEREVRFLNPRPKTLLKMVRWAATEADPVVRRMILGNGREAVKARLKGTKLF</sequence>
<dbReference type="RefSeq" id="WP_067241273.1">
    <property type="nucleotide sequence ID" value="NZ_KQ948564.1"/>
</dbReference>
<dbReference type="STRING" id="68231.AQJ30_33150"/>
<reference evidence="4 5" key="1">
    <citation type="submission" date="2015-10" db="EMBL/GenBank/DDBJ databases">
        <title>Draft genome sequence of Streptomyces longwoodensis DSM 41677, type strain for the species Streptomyces longwoodensis.</title>
        <authorList>
            <person name="Ruckert C."/>
            <person name="Winkler A."/>
            <person name="Kalinowski J."/>
            <person name="Kampfer P."/>
            <person name="Glaeser S."/>
        </authorList>
    </citation>
    <scope>NUCLEOTIDE SEQUENCE [LARGE SCALE GENOMIC DNA]</scope>
    <source>
        <strain evidence="4 5">DSM 41677</strain>
    </source>
</reference>
<evidence type="ECO:0000256" key="1">
    <source>
        <dbReference type="ARBA" id="ARBA00023002"/>
    </source>
</evidence>
<comment type="similarity">
    <text evidence="2">Belongs to the flavin-dependent halogenase family. Bacterial tryptophan halogenase subfamily.</text>
</comment>
<dbReference type="GO" id="GO:0071949">
    <property type="term" value="F:FAD binding"/>
    <property type="evidence" value="ECO:0007669"/>
    <property type="project" value="InterPro"/>
</dbReference>
<dbReference type="GO" id="GO:0016491">
    <property type="term" value="F:oxidoreductase activity"/>
    <property type="evidence" value="ECO:0007669"/>
    <property type="project" value="UniProtKB-KW"/>
</dbReference>
<keyword evidence="1" id="KW-0560">Oxidoreductase</keyword>
<gene>
    <name evidence="4" type="ORF">AQJ30_33150</name>
</gene>
<comment type="caution">
    <text evidence="4">The sequence shown here is derived from an EMBL/GenBank/DDBJ whole genome shotgun (WGS) entry which is preliminary data.</text>
</comment>
<dbReference type="GeneID" id="91429432"/>
<dbReference type="AlphaFoldDB" id="A0A117QKR3"/>
<name>A0A117QKR3_9ACTN</name>
<dbReference type="Pfam" id="PF01494">
    <property type="entry name" value="FAD_binding_3"/>
    <property type="match status" value="1"/>
</dbReference>
<proteinExistence type="inferred from homology"/>
<keyword evidence="5" id="KW-1185">Reference proteome</keyword>
<evidence type="ECO:0000259" key="3">
    <source>
        <dbReference type="Pfam" id="PF01494"/>
    </source>
</evidence>
<evidence type="ECO:0000256" key="2">
    <source>
        <dbReference type="ARBA" id="ARBA00038396"/>
    </source>
</evidence>
<evidence type="ECO:0000313" key="5">
    <source>
        <dbReference type="Proteomes" id="UP000053271"/>
    </source>
</evidence>